<dbReference type="GO" id="GO:0055085">
    <property type="term" value="P:transmembrane transport"/>
    <property type="evidence" value="ECO:0007669"/>
    <property type="project" value="InterPro"/>
</dbReference>
<accession>A0A1V6CA19</accession>
<dbReference type="PANTHER" id="PTHR43357">
    <property type="entry name" value="INNER MEMBRANE ABC TRANSPORTER PERMEASE PROTEIN YDCV"/>
    <property type="match status" value="1"/>
</dbReference>
<feature type="transmembrane region" description="Helical" evidence="8">
    <location>
        <begin position="182"/>
        <end position="203"/>
    </location>
</feature>
<keyword evidence="3" id="KW-1003">Cell membrane</keyword>
<evidence type="ECO:0000256" key="7">
    <source>
        <dbReference type="ARBA" id="ARBA00023136"/>
    </source>
</evidence>
<evidence type="ECO:0000256" key="8">
    <source>
        <dbReference type="RuleBase" id="RU363032"/>
    </source>
</evidence>
<dbReference type="SUPFAM" id="SSF161098">
    <property type="entry name" value="MetI-like"/>
    <property type="match status" value="2"/>
</dbReference>
<evidence type="ECO:0000259" key="9">
    <source>
        <dbReference type="PROSITE" id="PS50928"/>
    </source>
</evidence>
<dbReference type="PROSITE" id="PS50928">
    <property type="entry name" value="ABC_TM1"/>
    <property type="match status" value="2"/>
</dbReference>
<protein>
    <submittedName>
        <fullName evidence="10">Sulfate transport system permease protein CysW</fullName>
    </submittedName>
</protein>
<evidence type="ECO:0000256" key="4">
    <source>
        <dbReference type="ARBA" id="ARBA00022519"/>
    </source>
</evidence>
<feature type="transmembrane region" description="Helical" evidence="8">
    <location>
        <begin position="127"/>
        <end position="146"/>
    </location>
</feature>
<reference evidence="10" key="1">
    <citation type="submission" date="2017-02" db="EMBL/GenBank/DDBJ databases">
        <title>Delving into the versatile metabolic prowess of the omnipresent phylum Bacteroidetes.</title>
        <authorList>
            <person name="Nobu M.K."/>
            <person name="Mei R."/>
            <person name="Narihiro T."/>
            <person name="Kuroda K."/>
            <person name="Liu W.-T."/>
        </authorList>
    </citation>
    <scope>NUCLEOTIDE SEQUENCE</scope>
    <source>
        <strain evidence="10">ADurb.Bin131</strain>
    </source>
</reference>
<feature type="transmembrane region" description="Helical" evidence="8">
    <location>
        <begin position="344"/>
        <end position="365"/>
    </location>
</feature>
<evidence type="ECO:0000256" key="3">
    <source>
        <dbReference type="ARBA" id="ARBA00022475"/>
    </source>
</evidence>
<comment type="caution">
    <text evidence="10">The sequence shown here is derived from an EMBL/GenBank/DDBJ whole genome shotgun (WGS) entry which is preliminary data.</text>
</comment>
<dbReference type="CDD" id="cd06261">
    <property type="entry name" value="TM_PBP2"/>
    <property type="match status" value="2"/>
</dbReference>
<comment type="similarity">
    <text evidence="8">Belongs to the binding-protein-dependent transport system permease family.</text>
</comment>
<dbReference type="AlphaFoldDB" id="A0A1V6CA19"/>
<evidence type="ECO:0000256" key="2">
    <source>
        <dbReference type="ARBA" id="ARBA00022448"/>
    </source>
</evidence>
<feature type="domain" description="ABC transmembrane type-1" evidence="9">
    <location>
        <begin position="339"/>
        <end position="533"/>
    </location>
</feature>
<dbReference type="EMBL" id="MWDQ01000066">
    <property type="protein sequence ID" value="OQB73747.1"/>
    <property type="molecule type" value="Genomic_DNA"/>
</dbReference>
<gene>
    <name evidence="10" type="primary">cysW</name>
    <name evidence="10" type="ORF">BWX89_00794</name>
</gene>
<keyword evidence="2 8" id="KW-0813">Transport</keyword>
<sequence length="546" mass="61000">MTGLFLLLLIFFLLFSVYPIVFLFWKSTNVSIHLFPIVWSNIAVRHSFINSISLALFVTIAASVIAIPLALMTGFIKIPGRNFWKKAFLLPLIAPPFVSAIGMRQILSRFGSVNLLLMKAGVIEQPINFLGAGLTGIFILQVLHLYPIIYLNMSASLENIEASCIESAENIGASFWQTLRKIILPMSLPGYFAGAFLVFIWSLTDLGTPLVFDYSDLIPVSIFQSLTDIYSNPAGYVLVIFVCIIAIILFFSTRYFLEKISYVGIVRYKTTKEPLSVGKPLRAISLIYLGILLFISILPHAAVILNSFSEKWFLTVLPERWTLHYYREVFHHPIAKISLINSTLYSGIAGIITTIISLAIGFIIYRTQIKGRQILESFVIFPMAIPGIVFAFAFVLVFSETILDPRNFPVFLLVIAYVLRRMPFSARSIMANFQQIDISCEEACLNLGASRWTTFRKITMPVLKNGIVAGFIFAFAFSMMEVSSSLILVSKQQYFPIAKGIYQLAGRVTDGPYIASALGVLGMIVSFIALMMIYKLTGQENVSISV</sequence>
<dbReference type="Proteomes" id="UP000485562">
    <property type="component" value="Unassembled WGS sequence"/>
</dbReference>
<keyword evidence="5 8" id="KW-0812">Transmembrane</keyword>
<feature type="transmembrane region" description="Helical" evidence="8">
    <location>
        <begin position="286"/>
        <end position="308"/>
    </location>
</feature>
<dbReference type="PANTHER" id="PTHR43357:SF4">
    <property type="entry name" value="INNER MEMBRANE ABC TRANSPORTER PERMEASE PROTEIN YDCV"/>
    <property type="match status" value="1"/>
</dbReference>
<feature type="transmembrane region" description="Helical" evidence="8">
    <location>
        <begin position="54"/>
        <end position="76"/>
    </location>
</feature>
<dbReference type="InterPro" id="IPR035906">
    <property type="entry name" value="MetI-like_sf"/>
</dbReference>
<feature type="domain" description="ABC transmembrane type-1" evidence="9">
    <location>
        <begin position="48"/>
        <end position="249"/>
    </location>
</feature>
<proteinExistence type="inferred from homology"/>
<feature type="transmembrane region" description="Helical" evidence="8">
    <location>
        <begin position="88"/>
        <end position="107"/>
    </location>
</feature>
<evidence type="ECO:0000256" key="6">
    <source>
        <dbReference type="ARBA" id="ARBA00022989"/>
    </source>
</evidence>
<feature type="transmembrane region" description="Helical" evidence="8">
    <location>
        <begin position="377"/>
        <end position="399"/>
    </location>
</feature>
<feature type="transmembrane region" description="Helical" evidence="8">
    <location>
        <begin position="466"/>
        <end position="489"/>
    </location>
</feature>
<evidence type="ECO:0000256" key="5">
    <source>
        <dbReference type="ARBA" id="ARBA00022692"/>
    </source>
</evidence>
<feature type="transmembrane region" description="Helical" evidence="8">
    <location>
        <begin position="234"/>
        <end position="257"/>
    </location>
</feature>
<comment type="subcellular location">
    <subcellularLocation>
        <location evidence="1">Cell inner membrane</location>
        <topology evidence="1">Multi-pass membrane protein</topology>
    </subcellularLocation>
    <subcellularLocation>
        <location evidence="8">Cell membrane</location>
        <topology evidence="8">Multi-pass membrane protein</topology>
    </subcellularLocation>
</comment>
<dbReference type="Pfam" id="PF00528">
    <property type="entry name" value="BPD_transp_1"/>
    <property type="match status" value="2"/>
</dbReference>
<keyword evidence="4" id="KW-0997">Cell inner membrane</keyword>
<dbReference type="InterPro" id="IPR000515">
    <property type="entry name" value="MetI-like"/>
</dbReference>
<keyword evidence="6 8" id="KW-1133">Transmembrane helix</keyword>
<name>A0A1V6CA19_UNCT6</name>
<evidence type="ECO:0000256" key="1">
    <source>
        <dbReference type="ARBA" id="ARBA00004429"/>
    </source>
</evidence>
<dbReference type="Gene3D" id="1.10.3720.10">
    <property type="entry name" value="MetI-like"/>
    <property type="match status" value="2"/>
</dbReference>
<keyword evidence="7 8" id="KW-0472">Membrane</keyword>
<feature type="transmembrane region" description="Helical" evidence="8">
    <location>
        <begin position="513"/>
        <end position="534"/>
    </location>
</feature>
<organism evidence="10">
    <name type="scientific">candidate division TA06 bacterium ADurb.Bin131</name>
    <dbReference type="NCBI Taxonomy" id="1852827"/>
    <lineage>
        <taxon>Bacteria</taxon>
        <taxon>Bacteria division TA06</taxon>
    </lineage>
</organism>
<dbReference type="GO" id="GO:0005886">
    <property type="term" value="C:plasma membrane"/>
    <property type="evidence" value="ECO:0007669"/>
    <property type="project" value="UniProtKB-SubCell"/>
</dbReference>
<evidence type="ECO:0000313" key="10">
    <source>
        <dbReference type="EMBL" id="OQB73747.1"/>
    </source>
</evidence>